<dbReference type="Pfam" id="PF13519">
    <property type="entry name" value="VWA_2"/>
    <property type="match status" value="2"/>
</dbReference>
<dbReference type="SMART" id="SM00327">
    <property type="entry name" value="VWA"/>
    <property type="match status" value="2"/>
</dbReference>
<evidence type="ECO:0000256" key="5">
    <source>
        <dbReference type="ARBA" id="ARBA00023136"/>
    </source>
</evidence>
<dbReference type="InterPro" id="IPR043824">
    <property type="entry name" value="DUF5801"/>
</dbReference>
<proteinExistence type="predicted"/>
<dbReference type="PATRIC" id="fig|349215.9.peg.102"/>
<accession>M4VCI5</accession>
<evidence type="ECO:0000256" key="1">
    <source>
        <dbReference type="ARBA" id="ARBA00004370"/>
    </source>
</evidence>
<dbReference type="InterPro" id="IPR019959">
    <property type="entry name" value="T1SS-143_rpt-cont_dom"/>
</dbReference>
<evidence type="ECO:0000259" key="6">
    <source>
        <dbReference type="PROSITE" id="PS50234"/>
    </source>
</evidence>
<keyword evidence="4" id="KW-0843">Virulence</keyword>
<dbReference type="PROSITE" id="PS50234">
    <property type="entry name" value="VWFA"/>
    <property type="match status" value="2"/>
</dbReference>
<organism evidence="7 8">
    <name type="scientific">Micavibrio aeruginosavorus EPB</name>
    <dbReference type="NCBI Taxonomy" id="349215"/>
    <lineage>
        <taxon>Bacteria</taxon>
        <taxon>Pseudomonadati</taxon>
        <taxon>Bdellovibrionota</taxon>
        <taxon>Bdellovibrionia</taxon>
        <taxon>Bdellovibrionales</taxon>
        <taxon>Pseudobdellovibrionaceae</taxon>
        <taxon>Micavibrio</taxon>
    </lineage>
</organism>
<dbReference type="Pfam" id="PF00353">
    <property type="entry name" value="HemolysinCabind"/>
    <property type="match status" value="2"/>
</dbReference>
<reference evidence="7 8" key="1">
    <citation type="journal article" date="2013" name="ISME J.">
        <title>By their genes ye shall know them: genomic signatures of predatory bacteria.</title>
        <authorList>
            <person name="Pasternak Z."/>
            <person name="Pietrokovski S."/>
            <person name="Rotem O."/>
            <person name="Gophna U."/>
            <person name="Lurie-Weinberger M.N."/>
            <person name="Jurkevitch E."/>
        </authorList>
    </citation>
    <scope>NUCLEOTIDE SEQUENCE [LARGE SCALE GENOMIC DNA]</scope>
    <source>
        <strain evidence="7">EPB</strain>
    </source>
</reference>
<dbReference type="GO" id="GO:0090729">
    <property type="term" value="F:toxin activity"/>
    <property type="evidence" value="ECO:0007669"/>
    <property type="project" value="UniProtKB-KW"/>
</dbReference>
<protein>
    <submittedName>
        <fullName evidence="7">Structural toxin protein RtxA</fullName>
    </submittedName>
</protein>
<dbReference type="RefSeq" id="WP_015466503.1">
    <property type="nucleotide sequence ID" value="NC_020812.1"/>
</dbReference>
<dbReference type="Gene3D" id="3.40.50.410">
    <property type="entry name" value="von Willebrand factor, type A domain"/>
    <property type="match status" value="2"/>
</dbReference>
<dbReference type="EMBL" id="CP003538">
    <property type="protein sequence ID" value="AGH96938.1"/>
    <property type="molecule type" value="Genomic_DNA"/>
</dbReference>
<dbReference type="GO" id="GO:0005576">
    <property type="term" value="C:extracellular region"/>
    <property type="evidence" value="ECO:0007669"/>
    <property type="project" value="InterPro"/>
</dbReference>
<evidence type="ECO:0000256" key="4">
    <source>
        <dbReference type="ARBA" id="ARBA00023026"/>
    </source>
</evidence>
<dbReference type="InterPro" id="IPR002035">
    <property type="entry name" value="VWF_A"/>
</dbReference>
<dbReference type="GO" id="GO:0005509">
    <property type="term" value="F:calcium ion binding"/>
    <property type="evidence" value="ECO:0007669"/>
    <property type="project" value="InterPro"/>
</dbReference>
<feature type="domain" description="VWFA" evidence="6">
    <location>
        <begin position="1498"/>
        <end position="1696"/>
    </location>
</feature>
<feature type="domain" description="VWFA" evidence="6">
    <location>
        <begin position="2415"/>
        <end position="2637"/>
    </location>
</feature>
<dbReference type="PRINTS" id="PR00313">
    <property type="entry name" value="CABNDNGRPT"/>
</dbReference>
<evidence type="ECO:0000256" key="3">
    <source>
        <dbReference type="ARBA" id="ARBA00022737"/>
    </source>
</evidence>
<dbReference type="InterPro" id="IPR011049">
    <property type="entry name" value="Serralysin-like_metalloprot_C"/>
</dbReference>
<dbReference type="InterPro" id="IPR019960">
    <property type="entry name" value="T1SS_VCA0849"/>
</dbReference>
<dbReference type="SUPFAM" id="SSF51120">
    <property type="entry name" value="beta-Roll"/>
    <property type="match status" value="1"/>
</dbReference>
<dbReference type="STRING" id="349215.A11S_101"/>
<dbReference type="InterPro" id="IPR001343">
    <property type="entry name" value="Hemolysn_Ca-bd"/>
</dbReference>
<dbReference type="InterPro" id="IPR018511">
    <property type="entry name" value="Hemolysin-typ_Ca-bd_CS"/>
</dbReference>
<gene>
    <name evidence="7" type="ORF">A11S_101</name>
</gene>
<dbReference type="Pfam" id="PF19116">
    <property type="entry name" value="DUF5801"/>
    <property type="match status" value="2"/>
</dbReference>
<dbReference type="OrthoDB" id="6756629at2"/>
<dbReference type="InterPro" id="IPR036465">
    <property type="entry name" value="vWFA_dom_sf"/>
</dbReference>
<evidence type="ECO:0000313" key="8">
    <source>
        <dbReference type="Proteomes" id="UP000011932"/>
    </source>
</evidence>
<dbReference type="KEGG" id="man:A11S_101"/>
<dbReference type="PROSITE" id="PS00330">
    <property type="entry name" value="HEMOLYSIN_CALCIUM"/>
    <property type="match status" value="2"/>
</dbReference>
<name>M4VCI5_9BACT</name>
<dbReference type="Proteomes" id="UP000011932">
    <property type="component" value="Chromosome"/>
</dbReference>
<keyword evidence="3" id="KW-0677">Repeat</keyword>
<dbReference type="PRINTS" id="PR01488">
    <property type="entry name" value="RTXTOXINA"/>
</dbReference>
<keyword evidence="5" id="KW-0472">Membrane</keyword>
<dbReference type="NCBIfam" id="TIGR03660">
    <property type="entry name" value="T1SS_rpt_143"/>
    <property type="match status" value="2"/>
</dbReference>
<dbReference type="InterPro" id="IPR003995">
    <property type="entry name" value="RTX_toxin_determinant-A"/>
</dbReference>
<dbReference type="HOGENOM" id="CLU_226501_0_0_5"/>
<evidence type="ECO:0000256" key="2">
    <source>
        <dbReference type="ARBA" id="ARBA00022656"/>
    </source>
</evidence>
<dbReference type="SUPFAM" id="SSF53300">
    <property type="entry name" value="vWA-like"/>
    <property type="match status" value="2"/>
</dbReference>
<evidence type="ECO:0000313" key="7">
    <source>
        <dbReference type="EMBL" id="AGH96938.1"/>
    </source>
</evidence>
<dbReference type="CDD" id="cd00198">
    <property type="entry name" value="vWFA"/>
    <property type="match status" value="2"/>
</dbReference>
<keyword evidence="2" id="KW-0800">Toxin</keyword>
<dbReference type="NCBIfam" id="TIGR03661">
    <property type="entry name" value="T1SS_VCA0849"/>
    <property type="match status" value="1"/>
</dbReference>
<dbReference type="GO" id="GO:0016020">
    <property type="term" value="C:membrane"/>
    <property type="evidence" value="ECO:0007669"/>
    <property type="project" value="UniProtKB-SubCell"/>
</dbReference>
<sequence>MAEQKSSTAQVFSADQSNGLPFGSADIQGMSLSPTGALVIKLTDGSSLQIENFKELSAQGAQIALADGEVIDTAKLLATLSGATNAPANDRADGQAVIVAAPGAGKTVEITMADGTVYELSFDLDAQTTRVESNGDLVITFADGGVLVLQGYSDAVKGDNPPSLSLADGTVINGVDVLTMVAKDVEAEKAAQVEPASGQTDNVDLAQLAEQLAAVEPAAGEAGGAGGSRGGFGFQSAVDSAPLDSPDAIGPIGPTALQYNIPEFKEDIFFEEGPAPTPVAPPPPSLEVGDSVVKEDGSVQLVILADSGTATGVNLVITVSGIPADWTVTPGLGTYDSTTGTWTFTLLGGGSTSQAPTLSPPAQSDVDLPNLQVTATNISTTTGLSSSSNGTIDVTVDAVADAPTVNGSDATGNEGVVLPVSINGALGVDNFDSSESISHYIISGVPTGFTLSAGVDQGGGVWRLDPSDLAGLTINPNDADYFGTFDLDVTIHTVDTPTDVEFDSTDNINSATDKLTLTWKPEANPPTIQVNGGVDDVVVKEDKSVDVDIVAALDPLGSGNEVLTVTVTGIDPTWIVTDKNADGWVNLGGGVWQITMPAGQNYTGTLTFTPPAQSDLDLTGLNATATAFEPATGTSANANDAFQIITDAVADAPDVTANGGTEVEGTPIAITINGMLGVDTDGSESISHYTISGVLPGFNLSAGLNLGGGVWQLTPAQLAGLTITPSSSNFNGTLGLTATVHTVDTPNDVENDTGDNTNSDSAPLNVTWTPVINPPSILANGGVDNAQVKEDGTVGVDLVANLGANPAVGEYMVVTVTGIPSSWGFSAPVGTYNAATGTWTYTVPANSNLTTTLTFTPPAESDVDLSGLNASVVAFDPTAGIQTAPVNDGFGIIVDAVADKPDITANGGTAAEGTPIALTLNGMLGSDNFDGSESISHYTISGVDPGFTLSAGTNLGGGVWQLTPAQLAGLTITPPNSNFNGTLDLTATVHTVDTPTDGEFATGDNTNSDSAPLTVTWTPGINPPSILVNGGVDDAWVKEDGSVNVALVANLGANADSDEYMVVTVTGIDASWGFSAPVGTYNAATGTWTYTVPAGQNLSTVMTFTPPANKDIDLTGLVATAVSKDVSSGQTSAPANDGFNVRTDAVIDAPNLSASNASGSDNTPIALNIATSVGDTDGSEVITHLTITGVPSGATLSAGTYNAATDTWTLTPAQLAGLTMTPVRGTEGSYTLTVKTFAKEQNLSGLENDLSDNDATKQVTLNVTVTDDEPQNFNAPGKTVDETTLHTSPTVTVTNTLTANFGSDAPGSFGFAGAAPSGLTSNGVPVVVTLSGNTYTATAGGDPIFTLSLNPATGTYTFNLTGVLDHPIAGNPNEPINLNFGVTATDADGDVANGTVTITVLDDAPTAHDDVNNFDILDGGTTGNVITGLNADNVGAADLGSQDVPNKVTAVSFGGTTVTVPATGEATIEGDHGTLKIKADGSYTYEVKAGPAPDQDYNVVMMLDVSGSMGDANDPSSKMAKLIDAVQNLMNDFNAYPNGDINVHIVPFGTDSLTGQTFNVTDASGLAAVLAYLEGLNTTGGFTNYEAPLADAAAWLAAQPAGATNISYFVSDGEPNRYIDSNGNVASGNLSTILSQLNGGDGSPEISTLQGLGEVIAVGIGVNSSTLDNLDYIDTGANAIDVQDPDDLSSALANASPIGGATPGTDVFEYTLTDADGDPSKATLTLNGEAPDVLPPTITVNNGVDDAIVKEDGSVFVSIVANLDPAGPAGQVLTVKVTGINADWTITNANGTYNAGTGTWTITLPAGQNYNGGLTFKPKANSDVDLSGLVATATATEPVTGLTASNTDAFRVVTDAVADAPNLVVSNAAGSDNGAIALNILTSVNDLDGSETISSVVISGVPADATLSAGVKQSNGDWVLTKAQLMGLAITPARGSEGTFTLTVKSTATETNLAGVEVDLTDNNASITKTLTVTVTDDEPQNFSAPAKSVDETNMAATGSTSVSGTLSANFGTDAPGAFGATGTFNGPTGLTSGGVPVIVTLSGNTYTGMAGTEPVFTLSVGSNGSYTFNLTGTLDHPNTSNHNDSLILNFGVKATDADGDTATATVQINVLDDGLTARDDMATVDIATGVTTGTVVTNDSFSQDAPNKVTAVSFGGTTVAVPATGEATINGDHGTLKIKADGTYTYTLSPYPGVGAPATQVALLSDATTGVTVQVLASQTASGVEFTVKLLSGTADLNGFFLDVDGNGGPIFSIGESGNNMSGTSGFDYAQVLGTVGGGDPAVTQSTFTIAGLTLADVDGGKIGIRATSSGSGGSQSLKLVGDSDVSTGDTQDQFTYTLKDFDGDSDTAVLTINSQAPVAPVLLVGTNADDKTGSTTDYVVGNDEGVITGGAASDILIGDAGGSSMQNVNKDYNIVMMLDVSGSMGSNDRSGDRMYKLIQAVKNLVGDLDQYTGGDVIIHFVPFATNVGTERTFNLATDSLSSIYAYIESLDGNGFTNYEAPMQAAIEWMEDAAAANPDAERISYFISDGAPNHYVDNNGTVREASWGADEAMDQIRGSADYGQVGYGDNVRDDNTNEIAMLQALSEVIGVGINLGATSTNFGYIKEIDSDGVAINVNDSDDLSAALQGASPLNQLADLGDDVLVGGNGNDILFGDSVFTDDLALAQGLSTLKGAGWDVFAKLEAGQGTNAGWTRADTIDYIRTHAEALATESVTSTGDTRDGGDDTLNGGAGNDLIFGQEGNDTINGGAGDDTLYGGSGADTFLYQSMADGKDTIKDFDAAEGDRVDLSDLLSGLGYNPAQDAINDFVFARTESGKTILSIDTTGMGNAAGAQDIVVLDGVNATLNQLLTAGVVTDV</sequence>
<comment type="subcellular location">
    <subcellularLocation>
        <location evidence="1">Membrane</location>
    </subcellularLocation>
</comment>